<keyword evidence="4" id="KW-1185">Reference proteome</keyword>
<dbReference type="RefSeq" id="WP_006928848.1">
    <property type="nucleotide sequence ID" value="NZ_CM001402.1"/>
</dbReference>
<dbReference type="EMBL" id="CM001402">
    <property type="protein sequence ID" value="EHO41675.1"/>
    <property type="molecule type" value="Genomic_DNA"/>
</dbReference>
<feature type="domain" description="Secretion system C-terminal sorting" evidence="1">
    <location>
        <begin position="626"/>
        <end position="702"/>
    </location>
</feature>
<dbReference type="InterPro" id="IPR036278">
    <property type="entry name" value="Sialidase_sf"/>
</dbReference>
<organism evidence="3 4">
    <name type="scientific">Caldithrix abyssi DSM 13497</name>
    <dbReference type="NCBI Taxonomy" id="880073"/>
    <lineage>
        <taxon>Bacteria</taxon>
        <taxon>Pseudomonadati</taxon>
        <taxon>Calditrichota</taxon>
        <taxon>Calditrichia</taxon>
        <taxon>Calditrichales</taxon>
        <taxon>Calditrichaceae</taxon>
        <taxon>Caldithrix</taxon>
    </lineage>
</organism>
<accession>H1XUX6</accession>
<evidence type="ECO:0000313" key="3">
    <source>
        <dbReference type="EMBL" id="EHO41675.1"/>
    </source>
</evidence>
<protein>
    <submittedName>
        <fullName evidence="2">Por secretion system C-terminal sorting domain-containing protein</fullName>
    </submittedName>
</protein>
<evidence type="ECO:0000259" key="1">
    <source>
        <dbReference type="Pfam" id="PF18962"/>
    </source>
</evidence>
<dbReference type="STRING" id="880073.Cabys_831"/>
<reference evidence="2 5" key="2">
    <citation type="submission" date="2016-11" db="EMBL/GenBank/DDBJ databases">
        <title>Genomic analysis of Caldithrix abyssi and proposal of a novel bacterial phylum Caldithrichaeota.</title>
        <authorList>
            <person name="Kublanov I."/>
            <person name="Sigalova O."/>
            <person name="Gavrilov S."/>
            <person name="Lebedinsky A."/>
            <person name="Ivanova N."/>
            <person name="Daum C."/>
            <person name="Reddy T."/>
            <person name="Klenk H.P."/>
            <person name="Goker M."/>
            <person name="Reva O."/>
            <person name="Miroshnichenko M."/>
            <person name="Kyprides N."/>
            <person name="Woyke T."/>
            <person name="Gelfand M."/>
        </authorList>
    </citation>
    <scope>NUCLEOTIDE SEQUENCE [LARGE SCALE GENOMIC DNA]</scope>
    <source>
        <strain evidence="2 5">LF13</strain>
    </source>
</reference>
<dbReference type="EMBL" id="CP018099">
    <property type="protein sequence ID" value="APF17582.1"/>
    <property type="molecule type" value="Genomic_DNA"/>
</dbReference>
<dbReference type="Proteomes" id="UP000004671">
    <property type="component" value="Chromosome"/>
</dbReference>
<dbReference type="AlphaFoldDB" id="H1XUX6"/>
<proteinExistence type="predicted"/>
<dbReference type="PaxDb" id="880073-Calab_2063"/>
<dbReference type="SUPFAM" id="SSF50939">
    <property type="entry name" value="Sialidases"/>
    <property type="match status" value="1"/>
</dbReference>
<dbReference type="Pfam" id="PF18962">
    <property type="entry name" value="Por_Secre_tail"/>
    <property type="match status" value="1"/>
</dbReference>
<sequence length="705" mass="78532" precursor="true">MRFVTVVFMVSILVSSVLSGALPKKIDKARVSKASIQKVRIQDVLPPGDTKDRILPLSKSPVLPLQKPMVTGKFYTDHSVVVKIDSSRNGFGWLNTAIRSVDHFNGIDAMDVEVDFVVAAYRQYILANPATGIIGATTIDVANGLDNAEFYRHVELNQDLAAGTVGGRYPGAVAIDRPFIHFNQYISGDAQNSPALSDPYLITDYGSYGINGGAWTPSIKMDEGYQHWTFDNNRLWNGPVEVVKGNDGLYHYVGAYRNWTIAGESQPYEYVLLNAQTDDPTFGWTIDTDPTVIDTMNFFIYPAISINKNGFGACVGVGHAGPHPGDTFYLSELRLMVMTTQDYGQTWTDVREVSWAELGIPEEITAADSVYVLANPDDPNDTTMVIYEGPAYVAIPNNHSVDVLVTEDNKIYVAFDITWGPWATENSYYRSPYYCGLHVAISTDEGATFKDSHVAINNGFYEGDEMSDQVDDNFFFNSEADLSVDENGVIYVTWLDRPSTGVEPAEKSRYNNPNEGILLKADVFTARSIDGGKTWTWKMNVTQTQSVDEYELKAVRKASSRNNGTVWFAYCEVDPNQPVAQGDPDAYTYRTNRVWVGEAFTYPDSGVGIDDRKENLAVNHVLLRNYPNPFNPSTHIEFKSGEAGRAVLTVYDVNGRLVGKIFDERVNANQSYKVLFNAKDLASGVYFYRLNVNGHFTTRKMVLMR</sequence>
<name>H1XUX6_CALAY</name>
<dbReference type="NCBIfam" id="TIGR04183">
    <property type="entry name" value="Por_Secre_tail"/>
    <property type="match status" value="1"/>
</dbReference>
<evidence type="ECO:0000313" key="5">
    <source>
        <dbReference type="Proteomes" id="UP000183868"/>
    </source>
</evidence>
<dbReference type="InParanoid" id="H1XUX6"/>
<dbReference type="eggNOG" id="COG3391">
    <property type="taxonomic scope" value="Bacteria"/>
</dbReference>
<evidence type="ECO:0000313" key="2">
    <source>
        <dbReference type="EMBL" id="APF17582.1"/>
    </source>
</evidence>
<evidence type="ECO:0000313" key="4">
    <source>
        <dbReference type="Proteomes" id="UP000004671"/>
    </source>
</evidence>
<dbReference type="Gene3D" id="2.120.10.10">
    <property type="match status" value="1"/>
</dbReference>
<reference evidence="3 4" key="1">
    <citation type="submission" date="2011-09" db="EMBL/GenBank/DDBJ databases">
        <title>The permanent draft genome of Caldithrix abyssi DSM 13497.</title>
        <authorList>
            <consortium name="US DOE Joint Genome Institute (JGI-PGF)"/>
            <person name="Lucas S."/>
            <person name="Han J."/>
            <person name="Lapidus A."/>
            <person name="Bruce D."/>
            <person name="Goodwin L."/>
            <person name="Pitluck S."/>
            <person name="Peters L."/>
            <person name="Kyrpides N."/>
            <person name="Mavromatis K."/>
            <person name="Ivanova N."/>
            <person name="Mikhailova N."/>
            <person name="Chertkov O."/>
            <person name="Detter J.C."/>
            <person name="Tapia R."/>
            <person name="Han C."/>
            <person name="Land M."/>
            <person name="Hauser L."/>
            <person name="Markowitz V."/>
            <person name="Cheng J.-F."/>
            <person name="Hugenholtz P."/>
            <person name="Woyke T."/>
            <person name="Wu D."/>
            <person name="Spring S."/>
            <person name="Brambilla E."/>
            <person name="Klenk H.-P."/>
            <person name="Eisen J.A."/>
        </authorList>
    </citation>
    <scope>NUCLEOTIDE SEQUENCE [LARGE SCALE GENOMIC DNA]</scope>
    <source>
        <strain evidence="3 4">DSM 13497</strain>
    </source>
</reference>
<dbReference type="KEGG" id="caby:Cabys_831"/>
<dbReference type="Proteomes" id="UP000183868">
    <property type="component" value="Chromosome"/>
</dbReference>
<dbReference type="HOGENOM" id="CLU_382061_0_0_0"/>
<dbReference type="OrthoDB" id="9807669at2"/>
<dbReference type="InterPro" id="IPR026444">
    <property type="entry name" value="Secre_tail"/>
</dbReference>
<gene>
    <name evidence="2" type="ORF">Cabys_831</name>
    <name evidence="3" type="ORF">Calab_2063</name>
</gene>